<dbReference type="Pfam" id="PF02096">
    <property type="entry name" value="60KD_IMP"/>
    <property type="match status" value="1"/>
</dbReference>
<dbReference type="Pfam" id="PF14849">
    <property type="entry name" value="YidC_periplas"/>
    <property type="match status" value="1"/>
</dbReference>
<evidence type="ECO:0000256" key="7">
    <source>
        <dbReference type="ARBA" id="ARBA00022927"/>
    </source>
</evidence>
<dbReference type="InterPro" id="IPR047196">
    <property type="entry name" value="YidC_ALB_C"/>
</dbReference>
<dbReference type="CDD" id="cd20070">
    <property type="entry name" value="5TM_YidC_Alb3"/>
    <property type="match status" value="1"/>
</dbReference>
<comment type="subcellular location">
    <subcellularLocation>
        <location evidence="1">Cell inner membrane</location>
        <topology evidence="1">Multi-pass membrane protein</topology>
    </subcellularLocation>
</comment>
<comment type="similarity">
    <text evidence="2">Belongs to the OXA1/ALB3/YidC family. Type 1 subfamily.</text>
</comment>
<evidence type="ECO:0000256" key="2">
    <source>
        <dbReference type="ARBA" id="ARBA00010527"/>
    </source>
</evidence>
<feature type="transmembrane region" description="Helical" evidence="13">
    <location>
        <begin position="7"/>
        <end position="25"/>
    </location>
</feature>
<evidence type="ECO:0000256" key="1">
    <source>
        <dbReference type="ARBA" id="ARBA00004429"/>
    </source>
</evidence>
<evidence type="ECO:0000256" key="4">
    <source>
        <dbReference type="ARBA" id="ARBA00022448"/>
    </source>
</evidence>
<dbReference type="EMBL" id="UOEX01000157">
    <property type="protein sequence ID" value="VAW36141.1"/>
    <property type="molecule type" value="Genomic_DNA"/>
</dbReference>
<dbReference type="NCBIfam" id="NF002353">
    <property type="entry name" value="PRK01318.1-4"/>
    <property type="match status" value="1"/>
</dbReference>
<evidence type="ECO:0000256" key="5">
    <source>
        <dbReference type="ARBA" id="ARBA00022475"/>
    </source>
</evidence>
<accession>A0A3B0UZC2</accession>
<dbReference type="HAMAP" id="MF_01810">
    <property type="entry name" value="YidC_type1"/>
    <property type="match status" value="1"/>
</dbReference>
<evidence type="ECO:0000256" key="12">
    <source>
        <dbReference type="ARBA" id="ARBA00033342"/>
    </source>
</evidence>
<feature type="domain" description="Membrane insertase YidC N-terminal" evidence="15">
    <location>
        <begin position="82"/>
        <end position="348"/>
    </location>
</feature>
<dbReference type="NCBIfam" id="TIGR03592">
    <property type="entry name" value="yidC_oxa1_cterm"/>
    <property type="match status" value="1"/>
</dbReference>
<dbReference type="GO" id="GO:0005886">
    <property type="term" value="C:plasma membrane"/>
    <property type="evidence" value="ECO:0007669"/>
    <property type="project" value="UniProtKB-SubCell"/>
</dbReference>
<dbReference type="AlphaFoldDB" id="A0A3B0UZC2"/>
<dbReference type="GO" id="GO:0032977">
    <property type="term" value="F:membrane insertase activity"/>
    <property type="evidence" value="ECO:0007669"/>
    <property type="project" value="InterPro"/>
</dbReference>
<dbReference type="InterPro" id="IPR038221">
    <property type="entry name" value="YidC_periplasmic_sf"/>
</dbReference>
<dbReference type="InterPro" id="IPR001708">
    <property type="entry name" value="YidC/ALB3/OXA1/COX18"/>
</dbReference>
<keyword evidence="9 13" id="KW-0472">Membrane</keyword>
<name>A0A3B0UZC2_9ZZZZ</name>
<keyword evidence="7" id="KW-0653">Protein transport</keyword>
<feature type="transmembrane region" description="Helical" evidence="13">
    <location>
        <begin position="431"/>
        <end position="452"/>
    </location>
</feature>
<evidence type="ECO:0000256" key="3">
    <source>
        <dbReference type="ARBA" id="ARBA00015325"/>
    </source>
</evidence>
<evidence type="ECO:0000259" key="15">
    <source>
        <dbReference type="Pfam" id="PF14849"/>
    </source>
</evidence>
<proteinExistence type="inferred from homology"/>
<dbReference type="GO" id="GO:0051205">
    <property type="term" value="P:protein insertion into membrane"/>
    <property type="evidence" value="ECO:0007669"/>
    <property type="project" value="TreeGrafter"/>
</dbReference>
<dbReference type="InterPro" id="IPR028055">
    <property type="entry name" value="YidC/Oxa/ALB_C"/>
</dbReference>
<reference evidence="16" key="1">
    <citation type="submission" date="2018-06" db="EMBL/GenBank/DDBJ databases">
        <authorList>
            <person name="Zhirakovskaya E."/>
        </authorList>
    </citation>
    <scope>NUCLEOTIDE SEQUENCE</scope>
</reference>
<evidence type="ECO:0000256" key="6">
    <source>
        <dbReference type="ARBA" id="ARBA00022692"/>
    </source>
</evidence>
<dbReference type="PANTHER" id="PTHR12428">
    <property type="entry name" value="OXA1"/>
    <property type="match status" value="1"/>
</dbReference>
<keyword evidence="5" id="KW-1003">Cell membrane</keyword>
<feature type="transmembrane region" description="Helical" evidence="13">
    <location>
        <begin position="362"/>
        <end position="381"/>
    </location>
</feature>
<evidence type="ECO:0000256" key="13">
    <source>
        <dbReference type="SAM" id="Phobius"/>
    </source>
</evidence>
<protein>
    <recommendedName>
        <fullName evidence="3">Membrane protein insertase YidC</fullName>
    </recommendedName>
    <alternativeName>
        <fullName evidence="12">Foldase YidC</fullName>
    </alternativeName>
    <alternativeName>
        <fullName evidence="11">Membrane integrase YidC</fullName>
    </alternativeName>
</protein>
<keyword evidence="6 13" id="KW-0812">Transmembrane</keyword>
<dbReference type="CDD" id="cd19961">
    <property type="entry name" value="EcYidC-like_peri"/>
    <property type="match status" value="1"/>
</dbReference>
<evidence type="ECO:0000256" key="11">
    <source>
        <dbReference type="ARBA" id="ARBA00033245"/>
    </source>
</evidence>
<evidence type="ECO:0000313" key="16">
    <source>
        <dbReference type="EMBL" id="VAW36141.1"/>
    </source>
</evidence>
<evidence type="ECO:0000256" key="8">
    <source>
        <dbReference type="ARBA" id="ARBA00022989"/>
    </source>
</evidence>
<organism evidence="16">
    <name type="scientific">hydrothermal vent metagenome</name>
    <dbReference type="NCBI Taxonomy" id="652676"/>
    <lineage>
        <taxon>unclassified sequences</taxon>
        <taxon>metagenomes</taxon>
        <taxon>ecological metagenomes</taxon>
    </lineage>
</organism>
<dbReference type="InterPro" id="IPR019998">
    <property type="entry name" value="Membr_insert_YidC"/>
</dbReference>
<dbReference type="PANTHER" id="PTHR12428:SF65">
    <property type="entry name" value="CYTOCHROME C OXIDASE ASSEMBLY PROTEIN COX18, MITOCHONDRIAL"/>
    <property type="match status" value="1"/>
</dbReference>
<dbReference type="GO" id="GO:0015031">
    <property type="term" value="P:protein transport"/>
    <property type="evidence" value="ECO:0007669"/>
    <property type="project" value="UniProtKB-KW"/>
</dbReference>
<keyword evidence="8 13" id="KW-1133">Transmembrane helix</keyword>
<dbReference type="PRINTS" id="PR01900">
    <property type="entry name" value="YIDCPROTEIN"/>
</dbReference>
<dbReference type="PRINTS" id="PR00701">
    <property type="entry name" value="60KDINNERMP"/>
</dbReference>
<gene>
    <name evidence="16" type="ORF">MNBD_DELTA03-800</name>
</gene>
<dbReference type="InterPro" id="IPR028053">
    <property type="entry name" value="Membr_insert_YidC_N"/>
</dbReference>
<dbReference type="NCBIfam" id="TIGR03593">
    <property type="entry name" value="yidC_nterm"/>
    <property type="match status" value="1"/>
</dbReference>
<feature type="domain" description="Membrane insertase YidC/Oxa/ALB C-terminal" evidence="14">
    <location>
        <begin position="362"/>
        <end position="552"/>
    </location>
</feature>
<evidence type="ECO:0000259" key="14">
    <source>
        <dbReference type="Pfam" id="PF02096"/>
    </source>
</evidence>
<evidence type="ECO:0000256" key="9">
    <source>
        <dbReference type="ARBA" id="ARBA00023136"/>
    </source>
</evidence>
<sequence length="556" mass="61946">METKRAFIAVIISLVILVGYQYLFMPSVHQPPVQQQKQQAVSNAPKLAQPALQATAPQLPQPAAAPAAANNTAAPAMNGRDITVRTSLYTAVISENGGVIKSFTLNKYRESLAANSPQKELIKTSSPRNLPLNFYWGQGGSMTLPLFKANRLQVTTSPNGQQTLTMTATLKSGLKIKRVMTFRDSSYLIGLTITVENKTLSPLRGAPYLQLVNRPFAQGSAKTSFLFNGPASYVNGKLEEIKAKTLRKKGPKVFQGKLDWAAYEGTYFMCGIIPQTKSPSTVQMALTGKDTIMTTVSGSLSTITAGSDQTYSYGLYFGPKKLSILKSVGFNLDKTVNFGWFDLIAKPTLYLLNFLDRYVHNYGVAIILVTILFKLILWPISHKGMKSMKTMQKIQPKMAKLREKYKDNKDKLNQEMILLYKTYKINPLGGCLPMVVQIPVFFALYRVLLQTIELRHAPFMLWINDLSAPDRLSIGFNIPYLHGIPVLTLLMGVSMFVQQKMTPTTGDPTQAKIMLFLPVVFTFMFLNFASGLVLYWFVNNLLSIGQQYYINKSIDD</sequence>
<feature type="transmembrane region" description="Helical" evidence="13">
    <location>
        <begin position="513"/>
        <end position="538"/>
    </location>
</feature>
<feature type="transmembrane region" description="Helical" evidence="13">
    <location>
        <begin position="472"/>
        <end position="493"/>
    </location>
</feature>
<evidence type="ECO:0000256" key="10">
    <source>
        <dbReference type="ARBA" id="ARBA00023186"/>
    </source>
</evidence>
<keyword evidence="4" id="KW-0813">Transport</keyword>
<keyword evidence="10" id="KW-0143">Chaperone</keyword>
<dbReference type="Gene3D" id="2.70.98.90">
    <property type="match status" value="1"/>
</dbReference>